<dbReference type="Pfam" id="PF15663">
    <property type="entry name" value="zf-CCCH_3"/>
    <property type="match status" value="1"/>
</dbReference>
<evidence type="ECO:0000256" key="3">
    <source>
        <dbReference type="ARBA" id="ARBA00022771"/>
    </source>
</evidence>
<feature type="compositionally biased region" description="Basic and acidic residues" evidence="7">
    <location>
        <begin position="661"/>
        <end position="676"/>
    </location>
</feature>
<feature type="compositionally biased region" description="Polar residues" evidence="7">
    <location>
        <begin position="597"/>
        <end position="610"/>
    </location>
</feature>
<dbReference type="InterPro" id="IPR041686">
    <property type="entry name" value="Znf-CCCH_3"/>
</dbReference>
<evidence type="ECO:0000256" key="6">
    <source>
        <dbReference type="PROSITE-ProRule" id="PRU00723"/>
    </source>
</evidence>
<organism evidence="9 10">
    <name type="scientific">Dillenia turbinata</name>
    <dbReference type="NCBI Taxonomy" id="194707"/>
    <lineage>
        <taxon>Eukaryota</taxon>
        <taxon>Viridiplantae</taxon>
        <taxon>Streptophyta</taxon>
        <taxon>Embryophyta</taxon>
        <taxon>Tracheophyta</taxon>
        <taxon>Spermatophyta</taxon>
        <taxon>Magnoliopsida</taxon>
        <taxon>eudicotyledons</taxon>
        <taxon>Gunneridae</taxon>
        <taxon>Pentapetalae</taxon>
        <taxon>Dilleniales</taxon>
        <taxon>Dilleniaceae</taxon>
        <taxon>Dillenia</taxon>
    </lineage>
</organism>
<keyword evidence="10" id="KW-1185">Reference proteome</keyword>
<feature type="compositionally biased region" description="Basic and acidic residues" evidence="7">
    <location>
        <begin position="482"/>
        <end position="515"/>
    </location>
</feature>
<keyword evidence="2" id="KW-0677">Repeat</keyword>
<dbReference type="InterPro" id="IPR036855">
    <property type="entry name" value="Znf_CCCH_sf"/>
</dbReference>
<feature type="compositionally biased region" description="Basic and acidic residues" evidence="7">
    <location>
        <begin position="528"/>
        <end position="543"/>
    </location>
</feature>
<feature type="region of interest" description="Disordered" evidence="7">
    <location>
        <begin position="291"/>
        <end position="331"/>
    </location>
</feature>
<comment type="caution">
    <text evidence="9">The sequence shown here is derived from an EMBL/GenBank/DDBJ whole genome shotgun (WGS) entry which is preliminary data.</text>
</comment>
<dbReference type="SMART" id="SM00356">
    <property type="entry name" value="ZnF_C3H1"/>
    <property type="match status" value="3"/>
</dbReference>
<dbReference type="FunFam" id="4.10.1000.10:FF:000021">
    <property type="entry name" value="Zinc finger CCCH domain-containing protein 17"/>
    <property type="match status" value="1"/>
</dbReference>
<keyword evidence="5" id="KW-0238">DNA-binding</keyword>
<evidence type="ECO:0000313" key="9">
    <source>
        <dbReference type="EMBL" id="KAK6921534.1"/>
    </source>
</evidence>
<name>A0AAN8UVM2_9MAGN</name>
<evidence type="ECO:0000313" key="10">
    <source>
        <dbReference type="Proteomes" id="UP001370490"/>
    </source>
</evidence>
<dbReference type="AlphaFoldDB" id="A0AAN8UVM2"/>
<feature type="region of interest" description="Disordered" evidence="7">
    <location>
        <begin position="397"/>
        <end position="434"/>
    </location>
</feature>
<dbReference type="SUPFAM" id="SSF90229">
    <property type="entry name" value="CCCH zinc finger"/>
    <property type="match status" value="1"/>
</dbReference>
<proteinExistence type="predicted"/>
<dbReference type="GO" id="GO:0008270">
    <property type="term" value="F:zinc ion binding"/>
    <property type="evidence" value="ECO:0007669"/>
    <property type="project" value="UniProtKB-KW"/>
</dbReference>
<protein>
    <submittedName>
        <fullName evidence="9">Zinc finger, CCCH-type</fullName>
    </submittedName>
</protein>
<feature type="zinc finger region" description="C3H1-type" evidence="6">
    <location>
        <begin position="50"/>
        <end position="76"/>
    </location>
</feature>
<keyword evidence="4 6" id="KW-0862">Zinc</keyword>
<feature type="zinc finger region" description="C3H1-type" evidence="6">
    <location>
        <begin position="117"/>
        <end position="144"/>
    </location>
</feature>
<evidence type="ECO:0000259" key="8">
    <source>
        <dbReference type="PROSITE" id="PS50103"/>
    </source>
</evidence>
<feature type="zinc finger region" description="C3H1-type" evidence="6">
    <location>
        <begin position="20"/>
        <end position="48"/>
    </location>
</feature>
<evidence type="ECO:0000256" key="1">
    <source>
        <dbReference type="ARBA" id="ARBA00022723"/>
    </source>
</evidence>
<evidence type="ECO:0000256" key="4">
    <source>
        <dbReference type="ARBA" id="ARBA00022833"/>
    </source>
</evidence>
<feature type="domain" description="C3H1-type" evidence="8">
    <location>
        <begin position="50"/>
        <end position="76"/>
    </location>
</feature>
<feature type="domain" description="C3H1-type" evidence="8">
    <location>
        <begin position="20"/>
        <end position="48"/>
    </location>
</feature>
<dbReference type="PROSITE" id="PS50103">
    <property type="entry name" value="ZF_C3H1"/>
    <property type="match status" value="3"/>
</dbReference>
<reference evidence="9 10" key="1">
    <citation type="submission" date="2023-12" db="EMBL/GenBank/DDBJ databases">
        <title>A high-quality genome assembly for Dillenia turbinata (Dilleniales).</title>
        <authorList>
            <person name="Chanderbali A."/>
        </authorList>
    </citation>
    <scope>NUCLEOTIDE SEQUENCE [LARGE SCALE GENOMIC DNA]</scope>
    <source>
        <strain evidence="9">LSX21</strain>
        <tissue evidence="9">Leaf</tissue>
    </source>
</reference>
<dbReference type="EMBL" id="JBAMMX010000019">
    <property type="protein sequence ID" value="KAK6921534.1"/>
    <property type="molecule type" value="Genomic_DNA"/>
</dbReference>
<dbReference type="Proteomes" id="UP001370490">
    <property type="component" value="Unassembled WGS sequence"/>
</dbReference>
<dbReference type="Pfam" id="PF00642">
    <property type="entry name" value="zf-CCCH"/>
    <property type="match status" value="1"/>
</dbReference>
<feature type="region of interest" description="Disordered" evidence="7">
    <location>
        <begin position="465"/>
        <end position="705"/>
    </location>
</feature>
<dbReference type="PANTHER" id="PTHR15725">
    <property type="entry name" value="ZN-FINGER, C-X8-C-X5-C-X3-H TYPE-CONTAINING"/>
    <property type="match status" value="1"/>
</dbReference>
<feature type="compositionally biased region" description="Basic and acidic residues" evidence="7">
    <location>
        <begin position="322"/>
        <end position="331"/>
    </location>
</feature>
<dbReference type="PANTHER" id="PTHR15725:SF14">
    <property type="entry name" value="ZINC FINGER CCCH DOMAIN-CONTAINING PROTEIN 11A"/>
    <property type="match status" value="1"/>
</dbReference>
<dbReference type="GO" id="GO:0003729">
    <property type="term" value="F:mRNA binding"/>
    <property type="evidence" value="ECO:0007669"/>
    <property type="project" value="TreeGrafter"/>
</dbReference>
<gene>
    <name evidence="9" type="ORF">RJ641_012041</name>
</gene>
<evidence type="ECO:0000256" key="2">
    <source>
        <dbReference type="ARBA" id="ARBA00022737"/>
    </source>
</evidence>
<dbReference type="InterPro" id="IPR000571">
    <property type="entry name" value="Znf_CCCH"/>
</dbReference>
<dbReference type="GO" id="GO:0003677">
    <property type="term" value="F:DNA binding"/>
    <property type="evidence" value="ECO:0007669"/>
    <property type="project" value="UniProtKB-KW"/>
</dbReference>
<sequence>MVGGAKDPSRQPSAEDEAVKRNTDCVYFLASPLTCKKGSECEYRHSEPARLNPRDCWFWLNGNCLNPKCSYRHPPLDGLLGTQAATAPAPAPAAQSSVPQPLPLAVAPAANTLSSAGKQAVPCIFFQKGLCLKGDRCSFLHGTNPPTNKAPQARGSNPSTETLTNKKAFGGLEKCSQIPKVPPQVNNAKPSVLSAKPEMVAPKFGVYAGKSVQPSRTYGDELPRNKAVVNIPAATNGNSTIRPSNMHQTHVLDDRSLQGSRDADDFLKESSPGFDVLVDDELQDSDYYHDEVGRSRGHEGRSLTSRNEHDLVQSGDYNSMSDLDREYRDPRGYDSYEGMQYAWEQRRASSSERMAVGSVNQQRRGYARDGSPSPDDIDGSDLRYRLSKQRRTNGLRSVINTDYVHDKDAEERSYGGSYRDSHHLPPPQESSLSSRLRGRIVLPGSSSPVNGSDLHLERDTDRVWNRSRLPVGRQPVSKPHGRLRDRIKGRAQEDFNEGRNVRGLGMRRDSLDERSASVTDFAGPKSLAELKGEKNPERKERQNKGRQPFSHLNQQSDGDLSFEGPMPLSVILKRKRESETAGSTSLGNKEDNEGLINDSSKTSELESQGFPSFEPEKLPDSQVLKNKKQSNTTTSADGLVPSEKAQSNELEDGIVADDAGEDHNLESYDRRDRDSDFEQVEGGDYNEGENVDPEEEYLDDEDGDDFAKRIGVMFS</sequence>
<dbReference type="Gene3D" id="4.10.1000.10">
    <property type="entry name" value="Zinc finger, CCCH-type"/>
    <property type="match status" value="2"/>
</dbReference>
<keyword evidence="3 6" id="KW-0863">Zinc-finger</keyword>
<evidence type="ECO:0000256" key="5">
    <source>
        <dbReference type="ARBA" id="ARBA00023125"/>
    </source>
</evidence>
<feature type="compositionally biased region" description="Basic and acidic residues" evidence="7">
    <location>
        <begin position="291"/>
        <end position="311"/>
    </location>
</feature>
<feature type="region of interest" description="Disordered" evidence="7">
    <location>
        <begin position="347"/>
        <end position="381"/>
    </location>
</feature>
<feature type="compositionally biased region" description="Acidic residues" evidence="7">
    <location>
        <begin position="649"/>
        <end position="660"/>
    </location>
</feature>
<feature type="domain" description="C3H1-type" evidence="8">
    <location>
        <begin position="117"/>
        <end position="144"/>
    </location>
</feature>
<keyword evidence="1 6" id="KW-0479">Metal-binding</keyword>
<feature type="compositionally biased region" description="Basic and acidic residues" evidence="7">
    <location>
        <begin position="403"/>
        <end position="423"/>
    </location>
</feature>
<evidence type="ECO:0000256" key="7">
    <source>
        <dbReference type="SAM" id="MobiDB-lite"/>
    </source>
</evidence>
<feature type="compositionally biased region" description="Acidic residues" evidence="7">
    <location>
        <begin position="677"/>
        <end position="704"/>
    </location>
</feature>
<accession>A0AAN8UVM2</accession>